<dbReference type="Proteomes" id="UP000193240">
    <property type="component" value="Unassembled WGS sequence"/>
</dbReference>
<keyword evidence="1" id="KW-0175">Coiled coil</keyword>
<dbReference type="Pfam" id="PF25543">
    <property type="entry name" value="zf-CCCH_tandem"/>
    <property type="match status" value="1"/>
</dbReference>
<dbReference type="OMA" id="FGACHDN"/>
<proteinExistence type="predicted"/>
<evidence type="ECO:0000259" key="2">
    <source>
        <dbReference type="Pfam" id="PF25540"/>
    </source>
</evidence>
<dbReference type="InterPro" id="IPR057654">
    <property type="entry name" value="Znf-CCCH_tandem"/>
</dbReference>
<gene>
    <name evidence="4" type="ORF">B5807_10998</name>
</gene>
<dbReference type="Pfam" id="PF25540">
    <property type="entry name" value="DUF7923"/>
    <property type="match status" value="1"/>
</dbReference>
<evidence type="ECO:0008006" key="6">
    <source>
        <dbReference type="Google" id="ProtNLM"/>
    </source>
</evidence>
<reference evidence="4 5" key="1">
    <citation type="journal article" date="2017" name="Genome Announc.">
        <title>Genome sequence of the saprophytic ascomycete Epicoccum nigrum ICMP 19927 strain isolated from New Zealand.</title>
        <authorList>
            <person name="Fokin M."/>
            <person name="Fleetwood D."/>
            <person name="Weir B.S."/>
            <person name="Villas-Boas S.G."/>
        </authorList>
    </citation>
    <scope>NUCLEOTIDE SEQUENCE [LARGE SCALE GENOMIC DNA]</scope>
    <source>
        <strain evidence="4 5">ICMP 19927</strain>
    </source>
</reference>
<dbReference type="STRING" id="105696.A0A1Y2LM79"/>
<dbReference type="PANTHER" id="PTHR37543">
    <property type="entry name" value="CCCH ZINC FINGER DNA BINDING PROTEIN (AFU_ORTHOLOGUE AFUA_5G12760)"/>
    <property type="match status" value="1"/>
</dbReference>
<sequence>MLSGEGCKVAAFQSLGARYAMHEISVPQSKGSITAQFFILVAYKLASKASLFRAQDEERFKWMNTLQTQVEKISREYKDSCSDLEGERTARRAFQDRIEKLERRVQDLQQSIDDGAFILVLIDADADAYMFKDSYYLEPDGGRKAAIDLQAQVKDYIGRIKPELARLPIVIRAFANIDGMSNYLPKIGLAQSSANMWSFAKAFSQAHAGSDFVFVGSGKDRADKKIKGVFEQFVRNPTCCHIVFGACHDNGYVRMLEDFTEDGALLTRITLLHSFSVGKEFRNLPFQSTTIDIFRTSLPSALEVQTPSSGRKDSIIATSHGSSEDTWASFARVDPSSVKEKKSTMAPYEQVLVNAIGKRVDVPLPKPPQAAITSWNHKTKVVNMRYCRLYQLIGNCSGGCGYSHGPLSDDEKLVYRSILRFKVCHTRLDCRDAKCVYGHNCSCKKQSCEFSKEMHGVYSDRAGAV</sequence>
<dbReference type="AlphaFoldDB" id="A0A1Y2LM79"/>
<dbReference type="PANTHER" id="PTHR37543:SF1">
    <property type="entry name" value="CCCH ZINC FINGER DNA BINDING PROTEIN (AFU_ORTHOLOGUE AFUA_5G12760)"/>
    <property type="match status" value="1"/>
</dbReference>
<accession>A0A1Y2LM79</accession>
<evidence type="ECO:0000313" key="5">
    <source>
        <dbReference type="Proteomes" id="UP000193240"/>
    </source>
</evidence>
<evidence type="ECO:0000259" key="3">
    <source>
        <dbReference type="Pfam" id="PF25543"/>
    </source>
</evidence>
<organism evidence="4 5">
    <name type="scientific">Epicoccum nigrum</name>
    <name type="common">Soil fungus</name>
    <name type="synonym">Epicoccum purpurascens</name>
    <dbReference type="NCBI Taxonomy" id="105696"/>
    <lineage>
        <taxon>Eukaryota</taxon>
        <taxon>Fungi</taxon>
        <taxon>Dikarya</taxon>
        <taxon>Ascomycota</taxon>
        <taxon>Pezizomycotina</taxon>
        <taxon>Dothideomycetes</taxon>
        <taxon>Pleosporomycetidae</taxon>
        <taxon>Pleosporales</taxon>
        <taxon>Pleosporineae</taxon>
        <taxon>Didymellaceae</taxon>
        <taxon>Epicoccum</taxon>
    </lineage>
</organism>
<feature type="domain" description="DUF7923" evidence="2">
    <location>
        <begin position="114"/>
        <end position="292"/>
    </location>
</feature>
<dbReference type="InterPro" id="IPR057683">
    <property type="entry name" value="DUF7923"/>
</dbReference>
<evidence type="ECO:0000256" key="1">
    <source>
        <dbReference type="SAM" id="Coils"/>
    </source>
</evidence>
<feature type="domain" description="Tandem CCCH zinc finger" evidence="3">
    <location>
        <begin position="415"/>
        <end position="457"/>
    </location>
</feature>
<name>A0A1Y2LM79_EPING</name>
<evidence type="ECO:0000313" key="4">
    <source>
        <dbReference type="EMBL" id="OSS44297.1"/>
    </source>
</evidence>
<dbReference type="InParanoid" id="A0A1Y2LM79"/>
<keyword evidence="5" id="KW-1185">Reference proteome</keyword>
<protein>
    <recommendedName>
        <fullName evidence="6">C3H1-type domain-containing protein</fullName>
    </recommendedName>
</protein>
<dbReference type="EMBL" id="KZ107858">
    <property type="protein sequence ID" value="OSS44297.1"/>
    <property type="molecule type" value="Genomic_DNA"/>
</dbReference>
<feature type="coiled-coil region" evidence="1">
    <location>
        <begin position="84"/>
        <end position="111"/>
    </location>
</feature>